<dbReference type="InterPro" id="IPR047654">
    <property type="entry name" value="IS1634_transpos"/>
</dbReference>
<dbReference type="Pfam" id="PF14104">
    <property type="entry name" value="DUF4277"/>
    <property type="match status" value="1"/>
</dbReference>
<accession>A0ABW6IDG1</accession>
<feature type="domain" description="Transposase IS4-like" evidence="1">
    <location>
        <begin position="125"/>
        <end position="456"/>
    </location>
</feature>
<dbReference type="NCBIfam" id="NF033559">
    <property type="entry name" value="transpos_IS1634"/>
    <property type="match status" value="1"/>
</dbReference>
<dbReference type="PANTHER" id="PTHR34614">
    <property type="match status" value="1"/>
</dbReference>
<reference evidence="3 4" key="1">
    <citation type="submission" date="2024-10" db="EMBL/GenBank/DDBJ databases">
        <authorList>
            <person name="Ratan Roy A."/>
            <person name="Morales Sandoval P.H."/>
            <person name="De Los Santos Villalobos S."/>
            <person name="Chakraborty S."/>
            <person name="Mukherjee J."/>
        </authorList>
    </citation>
    <scope>NUCLEOTIDE SEQUENCE [LARGE SCALE GENOMIC DNA]</scope>
    <source>
        <strain evidence="3 4">S1</strain>
    </source>
</reference>
<dbReference type="Pfam" id="PF01609">
    <property type="entry name" value="DDE_Tnp_1"/>
    <property type="match status" value="1"/>
</dbReference>
<evidence type="ECO:0000259" key="2">
    <source>
        <dbReference type="Pfam" id="PF14104"/>
    </source>
</evidence>
<dbReference type="RefSeq" id="WP_377963761.1">
    <property type="nucleotide sequence ID" value="NZ_JBHZOL010000056.1"/>
</dbReference>
<dbReference type="PANTHER" id="PTHR34614:SF2">
    <property type="entry name" value="TRANSPOSASE IS4-LIKE DOMAIN-CONTAINING PROTEIN"/>
    <property type="match status" value="1"/>
</dbReference>
<feature type="domain" description="DUF4277" evidence="2">
    <location>
        <begin position="2"/>
        <end position="108"/>
    </location>
</feature>
<gene>
    <name evidence="3" type="ORF">ACFVKH_08015</name>
</gene>
<name>A0ABW6IDG1_9CYAN</name>
<dbReference type="Proteomes" id="UP001600165">
    <property type="component" value="Unassembled WGS sequence"/>
</dbReference>
<proteinExistence type="predicted"/>
<sequence length="536" mass="60586">MQIENLDHLGLVAGIVDELGLVELTNEQLGSHQLEHISAGQVLKAMILNSLGFVSAPLYLFSEFFESKPVEHLLGEGVEAKHLNDDRLGRVLDQLYAAGSSSFFLRVAMQGLERFGVVAKQIHLDSSSFSLHGEYAPAEAGDLDQVPIAICRGYSRDQRPDLKQFVVNLMCSADGGVPLWLKVASGNQSDAQQFAPLIRQFADNWQMESLFVIDAAFYSQPNLEQVSSLGWLSRVPQTLSAAQALVQSNTDELVSVPCSLKDYQMWESRADYGGVEQRWILIESQNRKAEQSLWQAELAKLEKRLKGDLKQLQQQVFACKPDALEALMRFQDTLVLHQLTNVCVESVKAKRAPGKPVKAKTKATTTCLGYRLKATLERQPTAECCYQHQRSRFILATNQLDGQQWPADKLLQEYKGQQKVERGFRFLKDPLFFTSSLFVKKAQRVEALALVMALTLMVYTLAERKLRQGLNAQQQSVLDQTRQPTAKPTFRWIMQKFQGIHLVQIDRARHISNLTDERRRIIRFLGPLVERYYASS</sequence>
<dbReference type="InterPro" id="IPR002559">
    <property type="entry name" value="Transposase_11"/>
</dbReference>
<dbReference type="EMBL" id="JBHZOL010000056">
    <property type="protein sequence ID" value="MFE4106217.1"/>
    <property type="molecule type" value="Genomic_DNA"/>
</dbReference>
<evidence type="ECO:0000313" key="3">
    <source>
        <dbReference type="EMBL" id="MFE4106217.1"/>
    </source>
</evidence>
<evidence type="ECO:0000259" key="1">
    <source>
        <dbReference type="Pfam" id="PF01609"/>
    </source>
</evidence>
<protein>
    <submittedName>
        <fullName evidence="3">IS1634 family transposase</fullName>
    </submittedName>
</protein>
<dbReference type="InterPro" id="IPR025457">
    <property type="entry name" value="DUF4277"/>
</dbReference>
<evidence type="ECO:0000313" key="4">
    <source>
        <dbReference type="Proteomes" id="UP001600165"/>
    </source>
</evidence>
<keyword evidence="4" id="KW-1185">Reference proteome</keyword>
<organism evidence="3 4">
    <name type="scientific">Almyronema epifaneia S1</name>
    <dbReference type="NCBI Taxonomy" id="2991925"/>
    <lineage>
        <taxon>Bacteria</taxon>
        <taxon>Bacillati</taxon>
        <taxon>Cyanobacteriota</taxon>
        <taxon>Cyanophyceae</taxon>
        <taxon>Nodosilineales</taxon>
        <taxon>Nodosilineaceae</taxon>
        <taxon>Almyronema</taxon>
        <taxon>Almyronema epifaneia</taxon>
    </lineage>
</organism>
<comment type="caution">
    <text evidence="3">The sequence shown here is derived from an EMBL/GenBank/DDBJ whole genome shotgun (WGS) entry which is preliminary data.</text>
</comment>